<accession>A0A024QF83</accession>
<feature type="domain" description="HTH araC/xylS-type" evidence="4">
    <location>
        <begin position="182"/>
        <end position="280"/>
    </location>
</feature>
<dbReference type="eggNOG" id="COG2207">
    <property type="taxonomic scope" value="Bacteria"/>
</dbReference>
<proteinExistence type="predicted"/>
<evidence type="ECO:0000256" key="3">
    <source>
        <dbReference type="ARBA" id="ARBA00023163"/>
    </source>
</evidence>
<dbReference type="PROSITE" id="PS01124">
    <property type="entry name" value="HTH_ARAC_FAMILY_2"/>
    <property type="match status" value="1"/>
</dbReference>
<evidence type="ECO:0000259" key="4">
    <source>
        <dbReference type="PROSITE" id="PS01124"/>
    </source>
</evidence>
<dbReference type="STRING" id="1462526.BN990_02937"/>
<protein>
    <submittedName>
        <fullName evidence="5">L-rhamnose operon regulatory protein RhaS</fullName>
    </submittedName>
</protein>
<dbReference type="PANTHER" id="PTHR43280:SF28">
    <property type="entry name" value="HTH-TYPE TRANSCRIPTIONAL ACTIVATOR RHAS"/>
    <property type="match status" value="1"/>
</dbReference>
<evidence type="ECO:0000313" key="5">
    <source>
        <dbReference type="EMBL" id="CDQ40611.1"/>
    </source>
</evidence>
<sequence length="292" mass="33942">MTSSTNSFGFKFKGDLQMRIAGLHSIGKETRTCPSYQWNGLERSEEGRWVFQYTLHGQGAIRIGEQTYDLSKGHAFLVQIPSDHCYYLPDQSSSWEFIFITLFGNEVTRFFEQITTKHGHLFTFPLHAKPIKRIFHLLEEIATSGIEQAYKASQYAYSFLMDYLQYVEYEEQSQSPFPLTIYKAISFMQSKFAENLVLDDIVAVTGLSKYHFTRLFHHTVKETPMKYLAKLRIHQSIFLLKNSDLTIAEIATAVGFRSGNYFSKVFKNMINVPPSEYRKNQSYMPVDHFFID</sequence>
<dbReference type="SUPFAM" id="SSF46689">
    <property type="entry name" value="Homeodomain-like"/>
    <property type="match status" value="2"/>
</dbReference>
<dbReference type="AlphaFoldDB" id="A0A024QF83"/>
<dbReference type="InterPro" id="IPR003313">
    <property type="entry name" value="AraC-bd"/>
</dbReference>
<keyword evidence="3" id="KW-0804">Transcription</keyword>
<organism evidence="5 6">
    <name type="scientific">Virgibacillus massiliensis</name>
    <dbReference type="NCBI Taxonomy" id="1462526"/>
    <lineage>
        <taxon>Bacteria</taxon>
        <taxon>Bacillati</taxon>
        <taxon>Bacillota</taxon>
        <taxon>Bacilli</taxon>
        <taxon>Bacillales</taxon>
        <taxon>Bacillaceae</taxon>
        <taxon>Virgibacillus</taxon>
    </lineage>
</organism>
<reference evidence="6" key="2">
    <citation type="submission" date="2014-05" db="EMBL/GenBank/DDBJ databases">
        <title>Draft genome sequence of Virgibacillus massiliensis Vm-5.</title>
        <authorList>
            <person name="Khelaifia S."/>
            <person name="Croce O."/>
            <person name="Lagier J.C."/>
            <person name="Raoult D."/>
        </authorList>
    </citation>
    <scope>NUCLEOTIDE SEQUENCE [LARGE SCALE GENOMIC DNA]</scope>
    <source>
        <strain evidence="6">Vm-5</strain>
    </source>
</reference>
<keyword evidence="2" id="KW-0238">DNA-binding</keyword>
<dbReference type="Gene3D" id="1.10.10.60">
    <property type="entry name" value="Homeodomain-like"/>
    <property type="match status" value="2"/>
</dbReference>
<dbReference type="InterPro" id="IPR018062">
    <property type="entry name" value="HTH_AraC-typ_CS"/>
</dbReference>
<dbReference type="InterPro" id="IPR037923">
    <property type="entry name" value="HTH-like"/>
</dbReference>
<dbReference type="Pfam" id="PF02311">
    <property type="entry name" value="AraC_binding"/>
    <property type="match status" value="1"/>
</dbReference>
<dbReference type="RefSeq" id="WP_021292312.1">
    <property type="nucleotide sequence ID" value="NZ_BNER01000006.1"/>
</dbReference>
<dbReference type="InterPro" id="IPR009057">
    <property type="entry name" value="Homeodomain-like_sf"/>
</dbReference>
<dbReference type="PANTHER" id="PTHR43280">
    <property type="entry name" value="ARAC-FAMILY TRANSCRIPTIONAL REGULATOR"/>
    <property type="match status" value="1"/>
</dbReference>
<dbReference type="Pfam" id="PF12833">
    <property type="entry name" value="HTH_18"/>
    <property type="match status" value="1"/>
</dbReference>
<dbReference type="Proteomes" id="UP000028875">
    <property type="component" value="Unassembled WGS sequence"/>
</dbReference>
<gene>
    <name evidence="5" type="primary">rhaS</name>
    <name evidence="5" type="ORF">BN990_02937</name>
</gene>
<dbReference type="Gene3D" id="2.60.120.280">
    <property type="entry name" value="Regulatory protein AraC"/>
    <property type="match status" value="1"/>
</dbReference>
<evidence type="ECO:0000256" key="1">
    <source>
        <dbReference type="ARBA" id="ARBA00023015"/>
    </source>
</evidence>
<dbReference type="EMBL" id="CCDP010000002">
    <property type="protein sequence ID" value="CDQ40611.1"/>
    <property type="molecule type" value="Genomic_DNA"/>
</dbReference>
<dbReference type="GO" id="GO:0043565">
    <property type="term" value="F:sequence-specific DNA binding"/>
    <property type="evidence" value="ECO:0007669"/>
    <property type="project" value="InterPro"/>
</dbReference>
<evidence type="ECO:0000256" key="2">
    <source>
        <dbReference type="ARBA" id="ARBA00023125"/>
    </source>
</evidence>
<evidence type="ECO:0000313" key="6">
    <source>
        <dbReference type="Proteomes" id="UP000028875"/>
    </source>
</evidence>
<keyword evidence="1" id="KW-0805">Transcription regulation</keyword>
<dbReference type="PROSITE" id="PS00041">
    <property type="entry name" value="HTH_ARAC_FAMILY_1"/>
    <property type="match status" value="1"/>
</dbReference>
<dbReference type="PRINTS" id="PR00032">
    <property type="entry name" value="HTHARAC"/>
</dbReference>
<dbReference type="InterPro" id="IPR020449">
    <property type="entry name" value="Tscrpt_reg_AraC-type_HTH"/>
</dbReference>
<comment type="caution">
    <text evidence="5">The sequence shown here is derived from an EMBL/GenBank/DDBJ whole genome shotgun (WGS) entry which is preliminary data.</text>
</comment>
<reference evidence="5 6" key="1">
    <citation type="submission" date="2014-03" db="EMBL/GenBank/DDBJ databases">
        <authorList>
            <person name="Urmite Genomes U."/>
        </authorList>
    </citation>
    <scope>NUCLEOTIDE SEQUENCE [LARGE SCALE GENOMIC DNA]</scope>
    <source>
        <strain evidence="5 6">Vm-5</strain>
    </source>
</reference>
<name>A0A024QF83_9BACI</name>
<dbReference type="SUPFAM" id="SSF51215">
    <property type="entry name" value="Regulatory protein AraC"/>
    <property type="match status" value="1"/>
</dbReference>
<dbReference type="GO" id="GO:0003700">
    <property type="term" value="F:DNA-binding transcription factor activity"/>
    <property type="evidence" value="ECO:0007669"/>
    <property type="project" value="InterPro"/>
</dbReference>
<dbReference type="OrthoDB" id="2237754at2"/>
<dbReference type="InterPro" id="IPR018060">
    <property type="entry name" value="HTH_AraC"/>
</dbReference>
<dbReference type="SMART" id="SM00342">
    <property type="entry name" value="HTH_ARAC"/>
    <property type="match status" value="1"/>
</dbReference>
<keyword evidence="6" id="KW-1185">Reference proteome</keyword>